<dbReference type="InterPro" id="IPR027961">
    <property type="entry name" value="DUF4442"/>
</dbReference>
<keyword evidence="2" id="KW-1185">Reference proteome</keyword>
<dbReference type="Proteomes" id="UP000251800">
    <property type="component" value="Unassembled WGS sequence"/>
</dbReference>
<dbReference type="InterPro" id="IPR029069">
    <property type="entry name" value="HotDog_dom_sf"/>
</dbReference>
<dbReference type="SUPFAM" id="SSF54637">
    <property type="entry name" value="Thioesterase/thiol ester dehydrase-isomerase"/>
    <property type="match status" value="1"/>
</dbReference>
<protein>
    <submittedName>
        <fullName evidence="1">Thioesterase</fullName>
    </submittedName>
</protein>
<dbReference type="Gene3D" id="3.10.129.10">
    <property type="entry name" value="Hotdog Thioesterase"/>
    <property type="match status" value="1"/>
</dbReference>
<name>A0A363UML0_9GAMM</name>
<dbReference type="CDD" id="cd03443">
    <property type="entry name" value="PaaI_thioesterase"/>
    <property type="match status" value="1"/>
</dbReference>
<dbReference type="RefSeq" id="WP_109719851.1">
    <property type="nucleotide sequence ID" value="NZ_QEQK01000005.1"/>
</dbReference>
<gene>
    <name evidence="1" type="ORF">DEH80_07545</name>
</gene>
<accession>A0A363UML0</accession>
<evidence type="ECO:0000313" key="2">
    <source>
        <dbReference type="Proteomes" id="UP000251800"/>
    </source>
</evidence>
<sequence>MNLSQPIEAFGRTALHRARQAGLPVEGAEQLFADSIRPRLVQLLSPRVIPFVRNTGVRVVELEPGRVVARMPIKGNVNHIGTMYAGALFTLAEFPGGPLMLATYGITRFIPIVTDLRMEFVKVAKSDVTVELAMSADEIARVEAETLAHGQAEFTLHGELRRSDGALVARSTALYQMRPRRR</sequence>
<evidence type="ECO:0000313" key="1">
    <source>
        <dbReference type="EMBL" id="PWN56657.1"/>
    </source>
</evidence>
<comment type="caution">
    <text evidence="1">The sequence shown here is derived from an EMBL/GenBank/DDBJ whole genome shotgun (WGS) entry which is preliminary data.</text>
</comment>
<dbReference type="EMBL" id="QEQK01000005">
    <property type="protein sequence ID" value="PWN56657.1"/>
    <property type="molecule type" value="Genomic_DNA"/>
</dbReference>
<proteinExistence type="predicted"/>
<dbReference type="AlphaFoldDB" id="A0A363UML0"/>
<dbReference type="Pfam" id="PF14539">
    <property type="entry name" value="DUF4442"/>
    <property type="match status" value="1"/>
</dbReference>
<organism evidence="1 2">
    <name type="scientific">Abyssibacter profundi</name>
    <dbReference type="NCBI Taxonomy" id="2182787"/>
    <lineage>
        <taxon>Bacteria</taxon>
        <taxon>Pseudomonadati</taxon>
        <taxon>Pseudomonadota</taxon>
        <taxon>Gammaproteobacteria</taxon>
        <taxon>Chromatiales</taxon>
        <taxon>Oceanococcaceae</taxon>
        <taxon>Abyssibacter</taxon>
    </lineage>
</organism>
<dbReference type="OrthoDB" id="3173842at2"/>
<reference evidence="1 2" key="1">
    <citation type="submission" date="2018-05" db="EMBL/GenBank/DDBJ databases">
        <title>Abyssibacter profundi OUC007T gen. nov., sp. nov, a marine bacterium isolated from seawater of the Mariana Trench.</title>
        <authorList>
            <person name="Zhou S."/>
        </authorList>
    </citation>
    <scope>NUCLEOTIDE SEQUENCE [LARGE SCALE GENOMIC DNA]</scope>
    <source>
        <strain evidence="1 2">OUC007</strain>
    </source>
</reference>